<evidence type="ECO:0000256" key="5">
    <source>
        <dbReference type="ARBA" id="ARBA00024029"/>
    </source>
</evidence>
<dbReference type="Gene3D" id="3.40.50.10310">
    <property type="entry name" value="Creatininase"/>
    <property type="match status" value="1"/>
</dbReference>
<dbReference type="PANTHER" id="PTHR35005:SF1">
    <property type="entry name" value="2-AMINO-5-FORMYLAMINO-6-RIBOSYLAMINOPYRIMIDIN-4(3H)-ONE 5'-MONOPHOSPHATE DEFORMYLASE"/>
    <property type="match status" value="1"/>
</dbReference>
<organism evidence="6 7">
    <name type="scientific">Thermincola ferriacetica</name>
    <dbReference type="NCBI Taxonomy" id="281456"/>
    <lineage>
        <taxon>Bacteria</taxon>
        <taxon>Bacillati</taxon>
        <taxon>Bacillota</taxon>
        <taxon>Clostridia</taxon>
        <taxon>Eubacteriales</taxon>
        <taxon>Thermincolaceae</taxon>
        <taxon>Thermincola</taxon>
    </lineage>
</organism>
<evidence type="ECO:0000256" key="3">
    <source>
        <dbReference type="ARBA" id="ARBA00022801"/>
    </source>
</evidence>
<keyword evidence="3" id="KW-0378">Hydrolase</keyword>
<dbReference type="GO" id="GO:0009231">
    <property type="term" value="P:riboflavin biosynthetic process"/>
    <property type="evidence" value="ECO:0007669"/>
    <property type="project" value="TreeGrafter"/>
</dbReference>
<evidence type="ECO:0000313" key="6">
    <source>
        <dbReference type="EMBL" id="KNZ70589.1"/>
    </source>
</evidence>
<dbReference type="EMBL" id="LGTE01000003">
    <property type="protein sequence ID" value="KNZ70589.1"/>
    <property type="molecule type" value="Genomic_DNA"/>
</dbReference>
<dbReference type="GO" id="GO:0046872">
    <property type="term" value="F:metal ion binding"/>
    <property type="evidence" value="ECO:0007669"/>
    <property type="project" value="UniProtKB-KW"/>
</dbReference>
<dbReference type="SUPFAM" id="SSF102215">
    <property type="entry name" value="Creatininase"/>
    <property type="match status" value="1"/>
</dbReference>
<evidence type="ECO:0000256" key="2">
    <source>
        <dbReference type="ARBA" id="ARBA00022723"/>
    </source>
</evidence>
<keyword evidence="2" id="KW-0479">Metal-binding</keyword>
<comment type="similarity">
    <text evidence="5">Belongs to the creatininase superfamily.</text>
</comment>
<dbReference type="InterPro" id="IPR024087">
    <property type="entry name" value="Creatininase-like_sf"/>
</dbReference>
<dbReference type="AlphaFoldDB" id="A0A0L6W656"/>
<evidence type="ECO:0000256" key="4">
    <source>
        <dbReference type="ARBA" id="ARBA00022833"/>
    </source>
</evidence>
<dbReference type="RefSeq" id="WP_052216946.1">
    <property type="nucleotide sequence ID" value="NZ_LGTE01000003.1"/>
</dbReference>
<dbReference type="GO" id="GO:0016811">
    <property type="term" value="F:hydrolase activity, acting on carbon-nitrogen (but not peptide) bonds, in linear amides"/>
    <property type="evidence" value="ECO:0007669"/>
    <property type="project" value="TreeGrafter"/>
</dbReference>
<keyword evidence="4" id="KW-0862">Zinc</keyword>
<comment type="caution">
    <text evidence="6">The sequence shown here is derived from an EMBL/GenBank/DDBJ whole genome shotgun (WGS) entry which is preliminary data.</text>
</comment>
<dbReference type="Proteomes" id="UP000037175">
    <property type="component" value="Unassembled WGS sequence"/>
</dbReference>
<evidence type="ECO:0000256" key="1">
    <source>
        <dbReference type="ARBA" id="ARBA00001947"/>
    </source>
</evidence>
<proteinExistence type="inferred from homology"/>
<reference evidence="7" key="1">
    <citation type="submission" date="2015-07" db="EMBL/GenBank/DDBJ databases">
        <title>Complete Genome of Thermincola ferriacetica strain Z-0001T.</title>
        <authorList>
            <person name="Lusk B."/>
            <person name="Badalamenti J.P."/>
            <person name="Parameswaran P."/>
            <person name="Bond D.R."/>
            <person name="Torres C.I."/>
        </authorList>
    </citation>
    <scope>NUCLEOTIDE SEQUENCE [LARGE SCALE GENOMIC DNA]</scope>
    <source>
        <strain evidence="7">Z-0001</strain>
    </source>
</reference>
<comment type="cofactor">
    <cofactor evidence="1">
        <name>Zn(2+)</name>
        <dbReference type="ChEBI" id="CHEBI:29105"/>
    </cofactor>
</comment>
<accession>A0A0L6W656</accession>
<evidence type="ECO:0000313" key="7">
    <source>
        <dbReference type="Proteomes" id="UP000037175"/>
    </source>
</evidence>
<dbReference type="PANTHER" id="PTHR35005">
    <property type="entry name" value="3-DEHYDRO-SCYLLO-INOSOSE HYDROLASE"/>
    <property type="match status" value="1"/>
</dbReference>
<protein>
    <submittedName>
        <fullName evidence="6">Creatininase</fullName>
    </submittedName>
</protein>
<dbReference type="Pfam" id="PF02633">
    <property type="entry name" value="Creatininase"/>
    <property type="match status" value="1"/>
</dbReference>
<name>A0A0L6W656_9FIRM</name>
<dbReference type="InterPro" id="IPR003785">
    <property type="entry name" value="Creatininase/forma_Hydrolase"/>
</dbReference>
<keyword evidence="7" id="KW-1185">Reference proteome</keyword>
<sequence>MENKIYWGSYTSNELANLIKEDPVVVLPVGAYEQHGPHLTLNTDTDIVLEITKEAVGKACSTGIPCALLPPLWLGISEHHMSFSGTITLRQSTLTAMVFDILKSLARHGVKKFLVVNGHGGNMAALRYAIDEVGAHCEVEPVLVTYWHLVADLVARLRKSEFGGISHGCELETSLKMHIAPEDVRKDLLRANVVKGNEYWSPEMFASNRVAMYKPYRQLSEYGHVGDPTKATPDFGEAVFKAVVAELARLITKMQKGDLENENC</sequence>
<gene>
    <name evidence="6" type="ORF">Tfer_0773</name>
</gene>